<evidence type="ECO:0000313" key="3">
    <source>
        <dbReference type="Proteomes" id="UP000037773"/>
    </source>
</evidence>
<dbReference type="AlphaFoldDB" id="A0A0M8QHA3"/>
<dbReference type="Proteomes" id="UP000037773">
    <property type="component" value="Unassembled WGS sequence"/>
</dbReference>
<evidence type="ECO:0000313" key="2">
    <source>
        <dbReference type="EMBL" id="KOT37288.1"/>
    </source>
</evidence>
<feature type="region of interest" description="Disordered" evidence="1">
    <location>
        <begin position="45"/>
        <end position="64"/>
    </location>
</feature>
<protein>
    <recommendedName>
        <fullName evidence="4">DUF2795 domain-containing protein</fullName>
    </recommendedName>
</protein>
<feature type="compositionally biased region" description="Basic and acidic residues" evidence="1">
    <location>
        <begin position="48"/>
        <end position="57"/>
    </location>
</feature>
<dbReference type="EMBL" id="LGCN01000199">
    <property type="protein sequence ID" value="KOT37288.1"/>
    <property type="molecule type" value="Genomic_DNA"/>
</dbReference>
<dbReference type="OrthoDB" id="6161020at2"/>
<evidence type="ECO:0000256" key="1">
    <source>
        <dbReference type="SAM" id="MobiDB-lite"/>
    </source>
</evidence>
<accession>A0A0M8QHA3</accession>
<gene>
    <name evidence="2" type="ORF">ADK41_20755</name>
</gene>
<dbReference type="RefSeq" id="WP_030833362.1">
    <property type="nucleotide sequence ID" value="NZ_JBFBKA010000054.1"/>
</dbReference>
<organism evidence="2 3">
    <name type="scientific">Streptomyces caelestis</name>
    <dbReference type="NCBI Taxonomy" id="36816"/>
    <lineage>
        <taxon>Bacteria</taxon>
        <taxon>Bacillati</taxon>
        <taxon>Actinomycetota</taxon>
        <taxon>Actinomycetes</taxon>
        <taxon>Kitasatosporales</taxon>
        <taxon>Streptomycetaceae</taxon>
        <taxon>Streptomyces</taxon>
    </lineage>
</organism>
<proteinExistence type="predicted"/>
<reference evidence="2 3" key="1">
    <citation type="submission" date="2015-07" db="EMBL/GenBank/DDBJ databases">
        <authorList>
            <person name="Noorani M."/>
        </authorList>
    </citation>
    <scope>NUCLEOTIDE SEQUENCE [LARGE SCALE GENOMIC DNA]</scope>
    <source>
        <strain evidence="2 3">NRRL B-24567</strain>
    </source>
</reference>
<dbReference type="InterPro" id="IPR021527">
    <property type="entry name" value="DUF2795"/>
</dbReference>
<comment type="caution">
    <text evidence="2">The sequence shown here is derived from an EMBL/GenBank/DDBJ whole genome shotgun (WGS) entry which is preliminary data.</text>
</comment>
<sequence>MADLSPIDLQKALKGADYPAGQDDLVSVARNNGADDQLVQKLTRTGAKRFDGPDEVQKAVFGNE</sequence>
<name>A0A0M8QHA3_9ACTN</name>
<dbReference type="PATRIC" id="fig|36816.3.peg.4494"/>
<evidence type="ECO:0008006" key="4">
    <source>
        <dbReference type="Google" id="ProtNLM"/>
    </source>
</evidence>
<keyword evidence="3" id="KW-1185">Reference proteome</keyword>
<dbReference type="Pfam" id="PF11387">
    <property type="entry name" value="DUF2795"/>
    <property type="match status" value="1"/>
</dbReference>